<dbReference type="InterPro" id="IPR050131">
    <property type="entry name" value="Peptidase_S8_subtilisin-like"/>
</dbReference>
<evidence type="ECO:0000256" key="6">
    <source>
        <dbReference type="RuleBase" id="RU003355"/>
    </source>
</evidence>
<feature type="signal peptide" evidence="8">
    <location>
        <begin position="1"/>
        <end position="41"/>
    </location>
</feature>
<evidence type="ECO:0000313" key="10">
    <source>
        <dbReference type="EMBL" id="MBB0231305.1"/>
    </source>
</evidence>
<feature type="active site" description="Charge relay system" evidence="5">
    <location>
        <position position="588"/>
    </location>
</feature>
<dbReference type="Pfam" id="PF00082">
    <property type="entry name" value="Peptidase_S8"/>
    <property type="match status" value="1"/>
</dbReference>
<dbReference type="Gene3D" id="2.60.120.380">
    <property type="match status" value="1"/>
</dbReference>
<comment type="caution">
    <text evidence="10">The sequence shown here is derived from an EMBL/GenBank/DDBJ whole genome shotgun (WGS) entry which is preliminary data.</text>
</comment>
<keyword evidence="2 5" id="KW-0645">Protease</keyword>
<evidence type="ECO:0000256" key="7">
    <source>
        <dbReference type="SAM" id="MobiDB-lite"/>
    </source>
</evidence>
<dbReference type="SUPFAM" id="SSF52743">
    <property type="entry name" value="Subtilisin-like"/>
    <property type="match status" value="1"/>
</dbReference>
<feature type="chain" id="PRO_5030910923" evidence="8">
    <location>
        <begin position="42"/>
        <end position="1107"/>
    </location>
</feature>
<evidence type="ECO:0000256" key="8">
    <source>
        <dbReference type="SAM" id="SignalP"/>
    </source>
</evidence>
<feature type="domain" description="Peptidase S8/S53" evidence="9">
    <location>
        <begin position="203"/>
        <end position="639"/>
    </location>
</feature>
<dbReference type="PANTHER" id="PTHR43806">
    <property type="entry name" value="PEPTIDASE S8"/>
    <property type="match status" value="1"/>
</dbReference>
<dbReference type="PROSITE" id="PS51892">
    <property type="entry name" value="SUBTILASE"/>
    <property type="match status" value="1"/>
</dbReference>
<comment type="similarity">
    <text evidence="1 5 6">Belongs to the peptidase S8 family.</text>
</comment>
<feature type="active site" description="Charge relay system" evidence="5">
    <location>
        <position position="392"/>
    </location>
</feature>
<keyword evidence="3 5" id="KW-0378">Hydrolase</keyword>
<dbReference type="GO" id="GO:0004252">
    <property type="term" value="F:serine-type endopeptidase activity"/>
    <property type="evidence" value="ECO:0007669"/>
    <property type="project" value="UniProtKB-UniRule"/>
</dbReference>
<sequence length="1107" mass="115908">MTSTPSFISAAPPAVGRLTRVALTAGVVVALAATGVTPALAAEETPEPVPAKPLDEKFSTADAAKLEEAKLSGEPRVTLLIAAEPGDTEKVTRDLEAISGASVGFTDDSVGYVRATVPTERADSLVDRAVKNSSVHAIDLNEEIRIPDPEPEGGGKGGKGGSGKGKGTTYPGPDASTPNVNPYQPSHEIGTTDFIKKNRTADGRGITIGVLDTGIDVVHPALQETTTGERKIVDVVTATDPIIDNDQTWRPMVTEVSGGTFTYSGREYTAPEGDHFISLFRESATAGGEMAGDLNRDGTTDGVWGVLYTPADGTVTVDLDNDGDFTNDTPMRPYKENFDIGFFGEDNPDTAIAEAISFVVEIRKDVPMDPYGGEWIGETRDFVNIGLPNDRHGTHVAGITAANGLFGGKMTGAAPGAKIVSSRACNWGGGCTATALTEGMIDLVVNRGVDIVNMSIGGLPALNDGNNARARLYTQLIDTYGIQLVISAGNSGPGMNTIGDPSLADKVVSVGAGVSKETWAANYGSIVKTPYNLFPFSSRGPRADGGFKPDIVGPGASINTTLTWMPGSGVPDAGYDLPPGYGMLNGTSMSSPQVAGASALLLSAAKQRGFDVSPADLRHALASSAKPIKGIQAYEQGAGLMDTVGAWKYLARATTPYEYTVSAPVSHALSAYLAEPHTGTGIYDRDTGPAKGKTKVYDVTLTRTTGPDRTLTHQLKVANDATKAFKLRGGAAVKLPLNKPVTVQVEVKPRSTGAHSAVLELGDTRTGGVVHQILATVIVPEELNSPDFSFDTSGKVQRNEPLHHFVRVPEGTSTMEVSMGGLLEGSQSRWLAVSPWGLPVDNTAVFSCYNNLDDPRNTCRPDVRAYDNPMPGVWELTVDARRTSPMLDNPYTLEVNALGAVFDPAVQTVEQARVGEPVEVSWEVTNEFAGITGALEGGPLGSARNERPTIGDDEYAIVNTVEIGEGVSLFEAVIGSPSDASADLDLYVYRDGTLVGSGTTGDSEELVRLVDPQPGTYVIEVHGWSVPAGTTEYDYRDVYFSDGLGSVNVADDTTVDLPAGGTTTVEASVVADAPAPAGRELFGTVSLVNERGTAAGTGSVVVLEVVE</sequence>
<dbReference type="Proteomes" id="UP000530234">
    <property type="component" value="Unassembled WGS sequence"/>
</dbReference>
<dbReference type="InterPro" id="IPR000209">
    <property type="entry name" value="Peptidase_S8/S53_dom"/>
</dbReference>
<keyword evidence="8" id="KW-0732">Signal</keyword>
<reference evidence="11" key="1">
    <citation type="submission" date="2019-10" db="EMBL/GenBank/DDBJ databases">
        <title>Streptomyces sp. nov., a novel actinobacterium isolated from alkaline environment.</title>
        <authorList>
            <person name="Golinska P."/>
        </authorList>
    </citation>
    <scope>NUCLEOTIDE SEQUENCE [LARGE SCALE GENOMIC DNA]</scope>
    <source>
        <strain evidence="11">DSM 42108</strain>
    </source>
</reference>
<dbReference type="Gene3D" id="3.40.50.200">
    <property type="entry name" value="Peptidase S8/S53 domain"/>
    <property type="match status" value="2"/>
</dbReference>
<evidence type="ECO:0000256" key="3">
    <source>
        <dbReference type="ARBA" id="ARBA00022801"/>
    </source>
</evidence>
<dbReference type="PROSITE" id="PS00136">
    <property type="entry name" value="SUBTILASE_ASP"/>
    <property type="match status" value="1"/>
</dbReference>
<dbReference type="PROSITE" id="PS00138">
    <property type="entry name" value="SUBTILASE_SER"/>
    <property type="match status" value="1"/>
</dbReference>
<accession>A0A7W3XXP0</accession>
<evidence type="ECO:0000259" key="9">
    <source>
        <dbReference type="Pfam" id="PF00082"/>
    </source>
</evidence>
<protein>
    <submittedName>
        <fullName evidence="10">S8 family serine peptidase</fullName>
    </submittedName>
</protein>
<dbReference type="InterPro" id="IPR015500">
    <property type="entry name" value="Peptidase_S8_subtilisin-rel"/>
</dbReference>
<evidence type="ECO:0000256" key="5">
    <source>
        <dbReference type="PROSITE-ProRule" id="PRU01240"/>
    </source>
</evidence>
<organism evidence="10 11">
    <name type="scientific">Streptomyces calidiresistens</name>
    <dbReference type="NCBI Taxonomy" id="1485586"/>
    <lineage>
        <taxon>Bacteria</taxon>
        <taxon>Bacillati</taxon>
        <taxon>Actinomycetota</taxon>
        <taxon>Actinomycetes</taxon>
        <taxon>Kitasatosporales</taxon>
        <taxon>Streptomycetaceae</taxon>
        <taxon>Streptomyces</taxon>
    </lineage>
</organism>
<dbReference type="InterPro" id="IPR023828">
    <property type="entry name" value="Peptidase_S8_Ser-AS"/>
</dbReference>
<evidence type="ECO:0000256" key="2">
    <source>
        <dbReference type="ARBA" id="ARBA00022670"/>
    </source>
</evidence>
<keyword evidence="4 5" id="KW-0720">Serine protease</keyword>
<evidence type="ECO:0000256" key="4">
    <source>
        <dbReference type="ARBA" id="ARBA00022825"/>
    </source>
</evidence>
<gene>
    <name evidence="10" type="ORF">FOE67_17765</name>
</gene>
<feature type="region of interest" description="Disordered" evidence="7">
    <location>
        <begin position="140"/>
        <end position="190"/>
    </location>
</feature>
<feature type="active site" description="Charge relay system" evidence="5">
    <location>
        <position position="212"/>
    </location>
</feature>
<dbReference type="PANTHER" id="PTHR43806:SF11">
    <property type="entry name" value="CEREVISIN-RELATED"/>
    <property type="match status" value="1"/>
</dbReference>
<dbReference type="PRINTS" id="PR00723">
    <property type="entry name" value="SUBTILISIN"/>
</dbReference>
<evidence type="ECO:0000313" key="11">
    <source>
        <dbReference type="Proteomes" id="UP000530234"/>
    </source>
</evidence>
<name>A0A7W3XXP0_9ACTN</name>
<dbReference type="InterPro" id="IPR023827">
    <property type="entry name" value="Peptidase_S8_Asp-AS"/>
</dbReference>
<proteinExistence type="inferred from homology"/>
<dbReference type="EMBL" id="VKHS01000478">
    <property type="protein sequence ID" value="MBB0231305.1"/>
    <property type="molecule type" value="Genomic_DNA"/>
</dbReference>
<keyword evidence="11" id="KW-1185">Reference proteome</keyword>
<evidence type="ECO:0000256" key="1">
    <source>
        <dbReference type="ARBA" id="ARBA00011073"/>
    </source>
</evidence>
<dbReference type="InterPro" id="IPR036852">
    <property type="entry name" value="Peptidase_S8/S53_dom_sf"/>
</dbReference>
<dbReference type="AlphaFoldDB" id="A0A7W3XXP0"/>
<dbReference type="RefSeq" id="WP_182665531.1">
    <property type="nucleotide sequence ID" value="NZ_VKHS01000478.1"/>
</dbReference>
<dbReference type="GO" id="GO:0006508">
    <property type="term" value="P:proteolysis"/>
    <property type="evidence" value="ECO:0007669"/>
    <property type="project" value="UniProtKB-KW"/>
</dbReference>
<feature type="compositionally biased region" description="Gly residues" evidence="7">
    <location>
        <begin position="152"/>
        <end position="166"/>
    </location>
</feature>